<dbReference type="EC" id="2.7.3.9" evidence="6 17"/>
<dbReference type="InterPro" id="IPR036637">
    <property type="entry name" value="Phosphohistidine_dom_sf"/>
</dbReference>
<dbReference type="PIRSF" id="PIRSF000732">
    <property type="entry name" value="PTS_enzyme_I"/>
    <property type="match status" value="1"/>
</dbReference>
<dbReference type="GO" id="GO:0016301">
    <property type="term" value="F:kinase activity"/>
    <property type="evidence" value="ECO:0007669"/>
    <property type="project" value="UniProtKB-KW"/>
</dbReference>
<evidence type="ECO:0000256" key="20">
    <source>
        <dbReference type="PIRSR" id="PIRSR000732-3"/>
    </source>
</evidence>
<comment type="cofactor">
    <cofactor evidence="2 17 20">
        <name>Mg(2+)</name>
        <dbReference type="ChEBI" id="CHEBI:18420"/>
    </cofactor>
</comment>
<feature type="binding site" evidence="19">
    <location>
        <position position="510"/>
    </location>
    <ligand>
        <name>phosphoenolpyruvate</name>
        <dbReference type="ChEBI" id="CHEBI:58702"/>
    </ligand>
</feature>
<evidence type="ECO:0000256" key="13">
    <source>
        <dbReference type="ARBA" id="ARBA00022723"/>
    </source>
</evidence>
<evidence type="ECO:0000256" key="4">
    <source>
        <dbReference type="ARBA" id="ARBA00004496"/>
    </source>
</evidence>
<feature type="region of interest" description="Disordered" evidence="21">
    <location>
        <begin position="1"/>
        <end position="24"/>
    </location>
</feature>
<protein>
    <recommendedName>
        <fullName evidence="7 17">Phosphoenolpyruvate-protein phosphotransferase</fullName>
        <ecNumber evidence="6 17">2.7.3.9</ecNumber>
    </recommendedName>
    <alternativeName>
        <fullName evidence="16 17">Phosphotransferase system, enzyme I</fullName>
    </alternativeName>
</protein>
<organism evidence="25 26">
    <name type="scientific">Sutterella seckii</name>
    <dbReference type="NCBI Taxonomy" id="1944635"/>
    <lineage>
        <taxon>Bacteria</taxon>
        <taxon>Pseudomonadati</taxon>
        <taxon>Pseudomonadota</taxon>
        <taxon>Betaproteobacteria</taxon>
        <taxon>Burkholderiales</taxon>
        <taxon>Sutterellaceae</taxon>
        <taxon>Sutterella</taxon>
    </lineage>
</organism>
<keyword evidence="8 17" id="KW-0813">Transport</keyword>
<evidence type="ECO:0000313" key="25">
    <source>
        <dbReference type="EMBL" id="KAB7663304.1"/>
    </source>
</evidence>
<keyword evidence="9 17" id="KW-0963">Cytoplasm</keyword>
<comment type="catalytic activity">
    <reaction evidence="1 17">
        <text>L-histidyl-[protein] + phosphoenolpyruvate = N(pros)-phospho-L-histidyl-[protein] + pyruvate</text>
        <dbReference type="Rhea" id="RHEA:23880"/>
        <dbReference type="Rhea" id="RHEA-COMP:9745"/>
        <dbReference type="Rhea" id="RHEA-COMP:9746"/>
        <dbReference type="ChEBI" id="CHEBI:15361"/>
        <dbReference type="ChEBI" id="CHEBI:29979"/>
        <dbReference type="ChEBI" id="CHEBI:58702"/>
        <dbReference type="ChEBI" id="CHEBI:64837"/>
        <dbReference type="EC" id="2.7.3.9"/>
    </reaction>
</comment>
<dbReference type="SUPFAM" id="SSF47831">
    <property type="entry name" value="Enzyme I of the PEP:sugar phosphotransferase system HPr-binding (sub)domain"/>
    <property type="match status" value="1"/>
</dbReference>
<dbReference type="PANTHER" id="PTHR46244:SF3">
    <property type="entry name" value="PHOSPHOENOLPYRUVATE-PROTEIN PHOSPHOTRANSFERASE"/>
    <property type="match status" value="1"/>
</dbReference>
<dbReference type="GO" id="GO:0005737">
    <property type="term" value="C:cytoplasm"/>
    <property type="evidence" value="ECO:0007669"/>
    <property type="project" value="UniProtKB-SubCell"/>
</dbReference>
<evidence type="ECO:0000256" key="9">
    <source>
        <dbReference type="ARBA" id="ARBA00022490"/>
    </source>
</evidence>
<evidence type="ECO:0000256" key="10">
    <source>
        <dbReference type="ARBA" id="ARBA00022597"/>
    </source>
</evidence>
<feature type="active site" description="Proton donor" evidence="18">
    <location>
        <position position="547"/>
    </location>
</feature>
<dbReference type="EMBL" id="WEHX01000001">
    <property type="protein sequence ID" value="KAB7663304.1"/>
    <property type="molecule type" value="Genomic_DNA"/>
</dbReference>
<dbReference type="Pfam" id="PF05524">
    <property type="entry name" value="PEP-utilisers_N"/>
    <property type="match status" value="1"/>
</dbReference>
<dbReference type="InterPro" id="IPR008279">
    <property type="entry name" value="PEP-util_enz_mobile_dom"/>
</dbReference>
<dbReference type="SUPFAM" id="SSF52009">
    <property type="entry name" value="Phosphohistidine domain"/>
    <property type="match status" value="1"/>
</dbReference>
<dbReference type="InterPro" id="IPR000121">
    <property type="entry name" value="PEP_util_C"/>
</dbReference>
<evidence type="ECO:0000256" key="3">
    <source>
        <dbReference type="ARBA" id="ARBA00002728"/>
    </source>
</evidence>
<keyword evidence="13 17" id="KW-0479">Metal-binding</keyword>
<gene>
    <name evidence="25" type="primary">ptsP</name>
    <name evidence="25" type="ORF">GBM95_00205</name>
</gene>
<evidence type="ECO:0000256" key="14">
    <source>
        <dbReference type="ARBA" id="ARBA00022777"/>
    </source>
</evidence>
<dbReference type="Gene3D" id="1.10.274.10">
    <property type="entry name" value="PtsI, HPr-binding domain"/>
    <property type="match status" value="1"/>
</dbReference>
<keyword evidence="11 17" id="KW-0808">Transferase</keyword>
<dbReference type="GO" id="GO:0008965">
    <property type="term" value="F:phosphoenolpyruvate-protein phosphotransferase activity"/>
    <property type="evidence" value="ECO:0007669"/>
    <property type="project" value="UniProtKB-EC"/>
</dbReference>
<evidence type="ECO:0000256" key="21">
    <source>
        <dbReference type="SAM" id="MobiDB-lite"/>
    </source>
</evidence>
<dbReference type="Pfam" id="PF02896">
    <property type="entry name" value="PEP-utilizers_C"/>
    <property type="match status" value="1"/>
</dbReference>
<keyword evidence="10 17" id="KW-0762">Sugar transport</keyword>
<sequence length="629" mass="68740">MSSEEEIKVPASPDEKNEPETEQIPQKIKESVLRGLTVCPGVAWGSGIQLMAGDLEIPQFPIDQTDVRGEIQRLRMAAASAVKQLERLGEDLDEDTPAEAAAFLDVYRTILQDPTLITETAALIREKLVNAEWALSLRLEQIRRDFEQINDEYLRNRVEDITDVFQRIQRILAGRRSATSLLEAEEIEDSVILVADQLGPADMLQLRERDDLDIVGIVMETGSATSHSAILAASLGIPTLVGVENAIERIGTGHEILVDADAGIVNLAPSDDAKKSAARAMRARRQRNRQLVKLRGEDAVTLDGEAVELLANIALPDDLPEARKAGAAGVGLFRTEFLFLNREDLPSEEEQVEAYQKVIRGMRGRITTIRTADIGGDKMLSRESLALLADSDFEEANPALGLRALRFCFAFRPLFITQLRALMRAATAGSVRLLLPMVSSSSDVHEVRACIEEAAAQLEAEGVRYRKNIPLGGMIELPAAVAGLSDLLPLLDFFSLGTNDLVQYTLAADRTNAYVSRYCDDCHPAVMRFIAESIRRVTAAGKEISVCGEMAGRPEMTPFFIGLGCSALSMDPAHIPTIKERIRALSAEDCEIFARGVLRRRSAESVREALADFNAALQPDAQQSAASAG</sequence>
<dbReference type="PROSITE" id="PS00742">
    <property type="entry name" value="PEP_ENZYMES_2"/>
    <property type="match status" value="1"/>
</dbReference>
<keyword evidence="15 17" id="KW-0460">Magnesium</keyword>
<feature type="binding site" evidence="20">
    <location>
        <position position="500"/>
    </location>
    <ligand>
        <name>Mg(2+)</name>
        <dbReference type="ChEBI" id="CHEBI:18420"/>
    </ligand>
</feature>
<reference evidence="25 26" key="1">
    <citation type="submission" date="2019-10" db="EMBL/GenBank/DDBJ databases">
        <title>Genome diversity of Sutterella seckii.</title>
        <authorList>
            <person name="Chaplin A.V."/>
            <person name="Sokolova S.R."/>
            <person name="Mosin K.A."/>
            <person name="Ivanova E.L."/>
            <person name="Kochetkova T.O."/>
            <person name="Goltsov A.Y."/>
            <person name="Trofimov D.Y."/>
            <person name="Efimov B.A."/>
        </authorList>
    </citation>
    <scope>NUCLEOTIDE SEQUENCE [LARGE SCALE GENOMIC DNA]</scope>
    <source>
        <strain evidence="25 26">ASD393</strain>
    </source>
</reference>
<evidence type="ECO:0000256" key="17">
    <source>
        <dbReference type="PIRNR" id="PIRNR000732"/>
    </source>
</evidence>
<dbReference type="Pfam" id="PF00391">
    <property type="entry name" value="PEP-utilizers"/>
    <property type="match status" value="1"/>
</dbReference>
<dbReference type="Proteomes" id="UP000430564">
    <property type="component" value="Unassembled WGS sequence"/>
</dbReference>
<keyword evidence="14 17" id="KW-0418">Kinase</keyword>
<dbReference type="InterPro" id="IPR008731">
    <property type="entry name" value="PTS_EIN"/>
</dbReference>
<dbReference type="InterPro" id="IPR006318">
    <property type="entry name" value="PTS_EI-like"/>
</dbReference>
<dbReference type="InterPro" id="IPR023151">
    <property type="entry name" value="PEP_util_CS"/>
</dbReference>
<evidence type="ECO:0000256" key="19">
    <source>
        <dbReference type="PIRSR" id="PIRSR000732-2"/>
    </source>
</evidence>
<dbReference type="InterPro" id="IPR050499">
    <property type="entry name" value="PEP-utilizing_PTS_enzyme"/>
</dbReference>
<feature type="binding site" evidence="19">
    <location>
        <begin position="499"/>
        <end position="500"/>
    </location>
    <ligand>
        <name>phosphoenolpyruvate</name>
        <dbReference type="ChEBI" id="CHEBI:58702"/>
    </ligand>
</feature>
<evidence type="ECO:0000259" key="22">
    <source>
        <dbReference type="Pfam" id="PF00391"/>
    </source>
</evidence>
<evidence type="ECO:0000256" key="5">
    <source>
        <dbReference type="ARBA" id="ARBA00007837"/>
    </source>
</evidence>
<feature type="active site" description="Tele-phosphohistidine intermediate" evidence="18">
    <location>
        <position position="227"/>
    </location>
</feature>
<feature type="domain" description="PEP-utilising enzyme mobile" evidence="22">
    <location>
        <begin position="188"/>
        <end position="263"/>
    </location>
</feature>
<dbReference type="AlphaFoldDB" id="A0A6I1EWS5"/>
<dbReference type="GO" id="GO:0046872">
    <property type="term" value="F:metal ion binding"/>
    <property type="evidence" value="ECO:0007669"/>
    <property type="project" value="UniProtKB-KW"/>
</dbReference>
<evidence type="ECO:0000256" key="1">
    <source>
        <dbReference type="ARBA" id="ARBA00000683"/>
    </source>
</evidence>
<dbReference type="PRINTS" id="PR01736">
    <property type="entry name" value="PHPHTRNFRASE"/>
</dbReference>
<dbReference type="GO" id="GO:0009401">
    <property type="term" value="P:phosphoenolpyruvate-dependent sugar phosphotransferase system"/>
    <property type="evidence" value="ECO:0007669"/>
    <property type="project" value="UniProtKB-KW"/>
</dbReference>
<accession>A0A6I1EWS5</accession>
<dbReference type="InterPro" id="IPR015813">
    <property type="entry name" value="Pyrv/PenolPyrv_kinase-like_dom"/>
</dbReference>
<feature type="binding site" evidence="19">
    <location>
        <position position="370"/>
    </location>
    <ligand>
        <name>phosphoenolpyruvate</name>
        <dbReference type="ChEBI" id="CHEBI:58702"/>
    </ligand>
</feature>
<keyword evidence="12 17" id="KW-0598">Phosphotransferase system</keyword>
<evidence type="ECO:0000313" key="26">
    <source>
        <dbReference type="Proteomes" id="UP000430564"/>
    </source>
</evidence>
<dbReference type="Gene3D" id="3.50.30.10">
    <property type="entry name" value="Phosphohistidine domain"/>
    <property type="match status" value="1"/>
</dbReference>
<evidence type="ECO:0000256" key="11">
    <source>
        <dbReference type="ARBA" id="ARBA00022679"/>
    </source>
</evidence>
<evidence type="ECO:0000256" key="2">
    <source>
        <dbReference type="ARBA" id="ARBA00001946"/>
    </source>
</evidence>
<feature type="binding site" evidence="20">
    <location>
        <position position="476"/>
    </location>
    <ligand>
        <name>Mg(2+)</name>
        <dbReference type="ChEBI" id="CHEBI:18420"/>
    </ligand>
</feature>
<evidence type="ECO:0000256" key="18">
    <source>
        <dbReference type="PIRSR" id="PIRSR000732-1"/>
    </source>
</evidence>
<dbReference type="InterPro" id="IPR024692">
    <property type="entry name" value="PTS_EI"/>
</dbReference>
<proteinExistence type="inferred from homology"/>
<keyword evidence="25" id="KW-0670">Pyruvate</keyword>
<evidence type="ECO:0000256" key="6">
    <source>
        <dbReference type="ARBA" id="ARBA00012232"/>
    </source>
</evidence>
<evidence type="ECO:0000259" key="24">
    <source>
        <dbReference type="Pfam" id="PF05524"/>
    </source>
</evidence>
<dbReference type="PANTHER" id="PTHR46244">
    <property type="entry name" value="PHOSPHOENOLPYRUVATE-PROTEIN PHOSPHOTRANSFERASE"/>
    <property type="match status" value="1"/>
</dbReference>
<dbReference type="OrthoDB" id="9765468at2"/>
<evidence type="ECO:0000256" key="16">
    <source>
        <dbReference type="ARBA" id="ARBA00033235"/>
    </source>
</evidence>
<evidence type="ECO:0000256" key="12">
    <source>
        <dbReference type="ARBA" id="ARBA00022683"/>
    </source>
</evidence>
<dbReference type="RefSeq" id="WP_152157239.1">
    <property type="nucleotide sequence ID" value="NZ_WEHX01000001.1"/>
</dbReference>
<dbReference type="InterPro" id="IPR040442">
    <property type="entry name" value="Pyrv_kinase-like_dom_sf"/>
</dbReference>
<feature type="binding site" evidence="19">
    <location>
        <position position="334"/>
    </location>
    <ligand>
        <name>phosphoenolpyruvate</name>
        <dbReference type="ChEBI" id="CHEBI:58702"/>
    </ligand>
</feature>
<name>A0A6I1EWS5_9BURK</name>
<comment type="caution">
    <text evidence="25">The sequence shown here is derived from an EMBL/GenBank/DDBJ whole genome shotgun (WGS) entry which is preliminary data.</text>
</comment>
<comment type="subcellular location">
    <subcellularLocation>
        <location evidence="4 17">Cytoplasm</location>
    </subcellularLocation>
</comment>
<feature type="domain" description="Phosphotransferase system enzyme I N-terminal" evidence="24">
    <location>
        <begin position="34"/>
        <end position="157"/>
    </location>
</feature>
<dbReference type="Gene3D" id="3.20.20.60">
    <property type="entry name" value="Phosphoenolpyruvate-binding domains"/>
    <property type="match status" value="1"/>
</dbReference>
<dbReference type="SUPFAM" id="SSF51621">
    <property type="entry name" value="Phosphoenolpyruvate/pyruvate domain"/>
    <property type="match status" value="1"/>
</dbReference>
<dbReference type="InterPro" id="IPR036618">
    <property type="entry name" value="PtsI_HPr-bd_sf"/>
</dbReference>
<dbReference type="NCBIfam" id="TIGR01417">
    <property type="entry name" value="PTS_I_fam"/>
    <property type="match status" value="1"/>
</dbReference>
<evidence type="ECO:0000259" key="23">
    <source>
        <dbReference type="Pfam" id="PF02896"/>
    </source>
</evidence>
<comment type="function">
    <text evidence="3 17">General (non sugar-specific) component of the phosphoenolpyruvate-dependent sugar phosphotransferase system (sugar PTS). This major carbohydrate active-transport system catalyzes the phosphorylation of incoming sugar substrates concomitantly with their translocation across the cell membrane. Enzyme I transfers the phosphoryl group from phosphoenolpyruvate (PEP) to the phosphoryl carrier protein (HPr).</text>
</comment>
<feature type="compositionally biased region" description="Basic and acidic residues" evidence="21">
    <location>
        <begin position="1"/>
        <end position="19"/>
    </location>
</feature>
<evidence type="ECO:0000256" key="15">
    <source>
        <dbReference type="ARBA" id="ARBA00022842"/>
    </source>
</evidence>
<evidence type="ECO:0000256" key="8">
    <source>
        <dbReference type="ARBA" id="ARBA00022448"/>
    </source>
</evidence>
<feature type="domain" description="PEP-utilising enzyme C-terminal" evidence="23">
    <location>
        <begin position="292"/>
        <end position="585"/>
    </location>
</feature>
<comment type="similarity">
    <text evidence="5 17">Belongs to the PEP-utilizing enzyme family.</text>
</comment>
<evidence type="ECO:0000256" key="7">
    <source>
        <dbReference type="ARBA" id="ARBA00016544"/>
    </source>
</evidence>